<keyword evidence="1" id="KW-0732">Signal</keyword>
<evidence type="ECO:0000313" key="2">
    <source>
        <dbReference type="EMBL" id="MEK7952103.1"/>
    </source>
</evidence>
<gene>
    <name evidence="2" type="ORF">WKV53_16445</name>
</gene>
<dbReference type="EMBL" id="JBBUKT010000006">
    <property type="protein sequence ID" value="MEK7952103.1"/>
    <property type="molecule type" value="Genomic_DNA"/>
</dbReference>
<evidence type="ECO:0000313" key="3">
    <source>
        <dbReference type="Proteomes" id="UP001371305"/>
    </source>
</evidence>
<evidence type="ECO:0000256" key="1">
    <source>
        <dbReference type="SAM" id="SignalP"/>
    </source>
</evidence>
<organism evidence="2 3">
    <name type="scientific">Luteolibacter soli</name>
    <dbReference type="NCBI Taxonomy" id="3135280"/>
    <lineage>
        <taxon>Bacteria</taxon>
        <taxon>Pseudomonadati</taxon>
        <taxon>Verrucomicrobiota</taxon>
        <taxon>Verrucomicrobiia</taxon>
        <taxon>Verrucomicrobiales</taxon>
        <taxon>Verrucomicrobiaceae</taxon>
        <taxon>Luteolibacter</taxon>
    </lineage>
</organism>
<dbReference type="PANTHER" id="PTHR37489:SF1">
    <property type="entry name" value="DUF3500 DOMAIN-CONTAINING PROTEIN"/>
    <property type="match status" value="1"/>
</dbReference>
<dbReference type="RefSeq" id="WP_341405861.1">
    <property type="nucleotide sequence ID" value="NZ_JBBUKT010000006.1"/>
</dbReference>
<name>A0ABU9AX29_9BACT</name>
<protein>
    <submittedName>
        <fullName evidence="2">DUF3500 domain-containing protein</fullName>
    </submittedName>
</protein>
<sequence length="341" mass="37724">MKTPLLALLLSLPVMAQDLPSIAAMKSAADAFIGSLDDAKRGQAVFPFEAEDREKFKFTPPPPARTGLPFKEMTEAQRAAATKLLDAVLSEKGKLKATQIMTLEGVLREIEKKPDYRDPEKYYVSIFGKPGDEKGWGWKFEGHHLALNYTVVGGKEFSVTPSFFGANPGEVMEGEHKGLRVLKAEDELAHALVNVLLEGGKKNVIFSDKAPAEILTAENRKATVLDPVGVTVADMSEAQKKALLELISEYLGRHRTDLAEADMKKIETAGIEKVRFGWAGGTKPGEAWYYRIQGPTFLMESANVQNNANHVHESWRSFDGDFGRDILSEHYREHEKEGAAH</sequence>
<feature type="chain" id="PRO_5047221287" evidence="1">
    <location>
        <begin position="17"/>
        <end position="341"/>
    </location>
</feature>
<keyword evidence="3" id="KW-1185">Reference proteome</keyword>
<dbReference type="InterPro" id="IPR021889">
    <property type="entry name" value="DUF3500"/>
</dbReference>
<proteinExistence type="predicted"/>
<comment type="caution">
    <text evidence="2">The sequence shown here is derived from an EMBL/GenBank/DDBJ whole genome shotgun (WGS) entry which is preliminary data.</text>
</comment>
<dbReference type="Proteomes" id="UP001371305">
    <property type="component" value="Unassembled WGS sequence"/>
</dbReference>
<dbReference type="PANTHER" id="PTHR37489">
    <property type="entry name" value="DUF3500 DOMAIN-CONTAINING PROTEIN"/>
    <property type="match status" value="1"/>
</dbReference>
<dbReference type="Pfam" id="PF12006">
    <property type="entry name" value="DUF3500"/>
    <property type="match status" value="1"/>
</dbReference>
<feature type="signal peptide" evidence="1">
    <location>
        <begin position="1"/>
        <end position="16"/>
    </location>
</feature>
<accession>A0ABU9AX29</accession>
<reference evidence="2 3" key="1">
    <citation type="submission" date="2024-04" db="EMBL/GenBank/DDBJ databases">
        <title>Luteolibacter sp. isolated from soil.</title>
        <authorList>
            <person name="An J."/>
        </authorList>
    </citation>
    <scope>NUCLEOTIDE SEQUENCE [LARGE SCALE GENOMIC DNA]</scope>
    <source>
        <strain evidence="2 3">Y139</strain>
    </source>
</reference>